<proteinExistence type="inferred from homology"/>
<dbReference type="OrthoDB" id="300709at2759"/>
<dbReference type="PANTHER" id="PTHR42748">
    <property type="entry name" value="NITROGEN METABOLITE REPRESSION PROTEIN NMRA FAMILY MEMBER"/>
    <property type="match status" value="1"/>
</dbReference>
<gene>
    <name evidence="4" type="ORF">CB0940_11462</name>
    <name evidence="5" type="ORF">RHO25_012986</name>
</gene>
<evidence type="ECO:0000313" key="7">
    <source>
        <dbReference type="Proteomes" id="UP001302367"/>
    </source>
</evidence>
<reference evidence="5 7" key="2">
    <citation type="submission" date="2023-09" db="EMBL/GenBank/DDBJ databases">
        <title>Complete-Gapless Cercospora beticola genome.</title>
        <authorList>
            <person name="Wyatt N.A."/>
            <person name="Spanner R.E."/>
            <person name="Bolton M.D."/>
        </authorList>
    </citation>
    <scope>NUCLEOTIDE SEQUENCE [LARGE SCALE GENOMIC DNA]</scope>
    <source>
        <strain evidence="5">Cb09-40</strain>
    </source>
</reference>
<evidence type="ECO:0000259" key="3">
    <source>
        <dbReference type="Pfam" id="PF05368"/>
    </source>
</evidence>
<organism evidence="4 6">
    <name type="scientific">Cercospora beticola</name>
    <name type="common">Sugarbeet leaf spot fungus</name>
    <dbReference type="NCBI Taxonomy" id="122368"/>
    <lineage>
        <taxon>Eukaryota</taxon>
        <taxon>Fungi</taxon>
        <taxon>Dikarya</taxon>
        <taxon>Ascomycota</taxon>
        <taxon>Pezizomycotina</taxon>
        <taxon>Dothideomycetes</taxon>
        <taxon>Dothideomycetidae</taxon>
        <taxon>Mycosphaerellales</taxon>
        <taxon>Mycosphaerellaceae</taxon>
        <taxon>Cercospora</taxon>
    </lineage>
</organism>
<dbReference type="Pfam" id="PF05368">
    <property type="entry name" value="NmrA"/>
    <property type="match status" value="1"/>
</dbReference>
<keyword evidence="7" id="KW-1185">Reference proteome</keyword>
<evidence type="ECO:0000313" key="5">
    <source>
        <dbReference type="EMBL" id="WPB08320.1"/>
    </source>
</evidence>
<name>A0A2G5HDQ8_CERBT</name>
<dbReference type="InterPro" id="IPR008030">
    <property type="entry name" value="NmrA-like"/>
</dbReference>
<reference evidence="4 6" key="1">
    <citation type="submission" date="2015-10" db="EMBL/GenBank/DDBJ databases">
        <title>The cercosporin biosynthetic gene cluster was horizontally transferred to several fungal lineages and shown to be expanded in Cercospora beticola based on microsynteny with recipient genomes.</title>
        <authorList>
            <person name="De Jonge R."/>
            <person name="Ebert M.K."/>
            <person name="Suttle J.C."/>
            <person name="Jurick Ii W.M."/>
            <person name="Secor G.A."/>
            <person name="Thomma B.P."/>
            <person name="Van De Peer Y."/>
            <person name="Bolton M.D."/>
        </authorList>
    </citation>
    <scope>NUCLEOTIDE SEQUENCE [LARGE SCALE GENOMIC DNA]</scope>
    <source>
        <strain evidence="4 6">09-40</strain>
    </source>
</reference>
<dbReference type="Gene3D" id="3.90.25.10">
    <property type="entry name" value="UDP-galactose 4-epimerase, domain 1"/>
    <property type="match status" value="1"/>
</dbReference>
<dbReference type="SUPFAM" id="SSF51735">
    <property type="entry name" value="NAD(P)-binding Rossmann-fold domains"/>
    <property type="match status" value="1"/>
</dbReference>
<keyword evidence="2" id="KW-0521">NADP</keyword>
<comment type="similarity">
    <text evidence="1">Belongs to the NmrA-type oxidoreductase family.</text>
</comment>
<evidence type="ECO:0000313" key="4">
    <source>
        <dbReference type="EMBL" id="PIA90403.1"/>
    </source>
</evidence>
<dbReference type="GO" id="GO:0005634">
    <property type="term" value="C:nucleus"/>
    <property type="evidence" value="ECO:0007669"/>
    <property type="project" value="TreeGrafter"/>
</dbReference>
<dbReference type="EMBL" id="CP134192">
    <property type="protein sequence ID" value="WPB08320.1"/>
    <property type="molecule type" value="Genomic_DNA"/>
</dbReference>
<dbReference type="EMBL" id="LKMD01000107">
    <property type="protein sequence ID" value="PIA90403.1"/>
    <property type="molecule type" value="Genomic_DNA"/>
</dbReference>
<feature type="domain" description="NmrA-like" evidence="3">
    <location>
        <begin position="5"/>
        <end position="253"/>
    </location>
</feature>
<evidence type="ECO:0000313" key="6">
    <source>
        <dbReference type="Proteomes" id="UP000230605"/>
    </source>
</evidence>
<dbReference type="Proteomes" id="UP001302367">
    <property type="component" value="Chromosome 9"/>
</dbReference>
<dbReference type="InterPro" id="IPR051164">
    <property type="entry name" value="NmrA-like_oxidored"/>
</dbReference>
<dbReference type="AlphaFoldDB" id="A0A2G5HDQ8"/>
<protein>
    <recommendedName>
        <fullName evidence="3">NmrA-like domain-containing protein</fullName>
    </recommendedName>
</protein>
<evidence type="ECO:0000256" key="1">
    <source>
        <dbReference type="ARBA" id="ARBA00006328"/>
    </source>
</evidence>
<sequence>MSLGKIVVFGGTGAQAGPIVRALSATGKHKVTVPTRNPSSAEAEAIAALPNVTVIEASYDTDNGLRTAFRGQDACYFIINSFSTREGDEYFWSFRAYEIAAQSGLKLFVYSGAMNRYRDQFGYAEEFRNSHNLVKANVADWLYQQDAKKLPWSILYGGPYAEMLGSTFLPRQMADEYVFAAPVNEDSVIPLQALDNYGATAAWIFEHPSEAAGRWVAAGAFHITFPEIVETFRRVTGKKARFVSIPQEKWFEGAAAKFPVDQKLPVGKAADDDDATFTFRKTFSAWWSMWRDNRGSGWPEGTIHPPLAIETLEGWMRKTNYQGEPKEPTKMRREMQ</sequence>
<dbReference type="Gene3D" id="3.40.50.720">
    <property type="entry name" value="NAD(P)-binding Rossmann-like Domain"/>
    <property type="match status" value="1"/>
</dbReference>
<dbReference type="Proteomes" id="UP000230605">
    <property type="component" value="Chromosome 9"/>
</dbReference>
<evidence type="ECO:0000256" key="2">
    <source>
        <dbReference type="ARBA" id="ARBA00022857"/>
    </source>
</evidence>
<dbReference type="InterPro" id="IPR036291">
    <property type="entry name" value="NAD(P)-bd_dom_sf"/>
</dbReference>
<dbReference type="PANTHER" id="PTHR42748:SF14">
    <property type="entry name" value="SNOAL-LIKE DOMAIN-CONTAINING PROTEIN"/>
    <property type="match status" value="1"/>
</dbReference>
<accession>A0A2G5HDQ8</accession>